<dbReference type="PATRIC" id="fig|1335048.3.peg.4673"/>
<dbReference type="Pfam" id="PF12804">
    <property type="entry name" value="NTP_transf_3"/>
    <property type="match status" value="1"/>
</dbReference>
<feature type="compositionally biased region" description="Basic residues" evidence="4">
    <location>
        <begin position="415"/>
        <end position="428"/>
    </location>
</feature>
<evidence type="ECO:0000313" key="6">
    <source>
        <dbReference type="EMBL" id="AMY71712.1"/>
    </source>
</evidence>
<keyword evidence="3" id="KW-0460">Magnesium</keyword>
<feature type="region of interest" description="Disordered" evidence="4">
    <location>
        <begin position="403"/>
        <end position="428"/>
    </location>
</feature>
<evidence type="ECO:0000256" key="4">
    <source>
        <dbReference type="SAM" id="MobiDB-lite"/>
    </source>
</evidence>
<keyword evidence="1" id="KW-0808">Transferase</keyword>
<accession>A0A159Z890</accession>
<dbReference type="STRING" id="1335048.AKL17_4500"/>
<dbReference type="InterPro" id="IPR025877">
    <property type="entry name" value="MobA-like_NTP_Trfase"/>
</dbReference>
<proteinExistence type="predicted"/>
<evidence type="ECO:0000256" key="2">
    <source>
        <dbReference type="ARBA" id="ARBA00022695"/>
    </source>
</evidence>
<dbReference type="Gene3D" id="3.90.550.10">
    <property type="entry name" value="Spore Coat Polysaccharide Biosynthesis Protein SpsA, Chain A"/>
    <property type="match status" value="1"/>
</dbReference>
<name>A0A159Z890_9RHOB</name>
<keyword evidence="6" id="KW-0378">Hydrolase</keyword>
<dbReference type="AlphaFoldDB" id="A0A159Z890"/>
<keyword evidence="6" id="KW-0540">Nuclease</keyword>
<evidence type="ECO:0000313" key="7">
    <source>
        <dbReference type="Proteomes" id="UP000076128"/>
    </source>
</evidence>
<dbReference type="InterPro" id="IPR050065">
    <property type="entry name" value="GlmU-like"/>
</dbReference>
<feature type="domain" description="MobA-like NTP transferase" evidence="5">
    <location>
        <begin position="10"/>
        <end position="126"/>
    </location>
</feature>
<dbReference type="SUPFAM" id="SSF53448">
    <property type="entry name" value="Nucleotide-diphospho-sugar transferases"/>
    <property type="match status" value="1"/>
</dbReference>
<organism evidence="6 7">
    <name type="scientific">Frigidibacter mobilis</name>
    <dbReference type="NCBI Taxonomy" id="1335048"/>
    <lineage>
        <taxon>Bacteria</taxon>
        <taxon>Pseudomonadati</taxon>
        <taxon>Pseudomonadota</taxon>
        <taxon>Alphaproteobacteria</taxon>
        <taxon>Rhodobacterales</taxon>
        <taxon>Paracoccaceae</taxon>
        <taxon>Frigidibacter</taxon>
    </lineage>
</organism>
<dbReference type="GO" id="GO:0004527">
    <property type="term" value="F:exonuclease activity"/>
    <property type="evidence" value="ECO:0007669"/>
    <property type="project" value="UniProtKB-KW"/>
</dbReference>
<reference evidence="6 7" key="1">
    <citation type="submission" date="2015-09" db="EMBL/GenBank/DDBJ databases">
        <title>Complete genome sequence of Defluviimonas alba cai42t isolated from an oilfield in Xinjiang.</title>
        <authorList>
            <person name="Geng S."/>
            <person name="Pan X."/>
            <person name="Wu X."/>
        </authorList>
    </citation>
    <scope>NUCLEOTIDE SEQUENCE [LARGE SCALE GENOMIC DNA]</scope>
    <source>
        <strain evidence="7">cai42</strain>
    </source>
</reference>
<dbReference type="PANTHER" id="PTHR43584:SF8">
    <property type="entry name" value="N-ACETYLMURAMATE ALPHA-1-PHOSPHATE URIDYLYLTRANSFERASE"/>
    <property type="match status" value="1"/>
</dbReference>
<dbReference type="PANTHER" id="PTHR43584">
    <property type="entry name" value="NUCLEOTIDYL TRANSFERASE"/>
    <property type="match status" value="1"/>
</dbReference>
<protein>
    <submittedName>
        <fullName evidence="6">Exonuclease-like protein</fullName>
    </submittedName>
</protein>
<keyword evidence="7" id="KW-1185">Reference proteome</keyword>
<keyword evidence="2" id="KW-0548">Nucleotidyltransferase</keyword>
<dbReference type="GO" id="GO:0016779">
    <property type="term" value="F:nucleotidyltransferase activity"/>
    <property type="evidence" value="ECO:0007669"/>
    <property type="project" value="UniProtKB-KW"/>
</dbReference>
<dbReference type="EMBL" id="CP012661">
    <property type="protein sequence ID" value="AMY71712.1"/>
    <property type="molecule type" value="Genomic_DNA"/>
</dbReference>
<evidence type="ECO:0000259" key="5">
    <source>
        <dbReference type="Pfam" id="PF12804"/>
    </source>
</evidence>
<dbReference type="KEGG" id="daa:AKL17_4500"/>
<sequence>MPPAALMLYAAGFGTRMGALTADRPKPLIPVAGRALIDHALALVPPGLRVVVNTHYRADQIAAHVAGRGLLQSHEPDLLETGGGLRAALPLLDADPVYTLNTDAVWTGPNPLDTLAAAWDEIRMDALLLLVPPGRATGHTGRGDFAMAGDGTLSRGRASFPPWYIPARRSSRPGCWTRCRTASSPATGSGMPPRRAAGCSAFCIPAAGAMSASQARFRWPRRCWQARLATMFEPSATPRLFALPCGADFPAALVDGMIARMAGQPPEAMARATLYLNTHRMLRRVREVFGARGARLLPRLRLVTDLGRDPLAGMPPAIPPLRRRLELAQLVAGLVANQPDFAPGTGIYDLADSLATLMDEMQGEGVDPAALERLDIGDHAAHWQRALAFIRIVARYFDGSEAPDPRHGSAMWPRRWSRPGPRRHPKGR</sequence>
<dbReference type="Proteomes" id="UP000076128">
    <property type="component" value="Chromosome"/>
</dbReference>
<keyword evidence="6" id="KW-0269">Exonuclease</keyword>
<evidence type="ECO:0000256" key="1">
    <source>
        <dbReference type="ARBA" id="ARBA00022679"/>
    </source>
</evidence>
<gene>
    <name evidence="6" type="ORF">AKL17_4500</name>
</gene>
<evidence type="ECO:0000256" key="3">
    <source>
        <dbReference type="ARBA" id="ARBA00022842"/>
    </source>
</evidence>
<dbReference type="InterPro" id="IPR029044">
    <property type="entry name" value="Nucleotide-diphossugar_trans"/>
</dbReference>